<reference evidence="1 2" key="1">
    <citation type="journal article" date="2023" name="Insect Mol. Biol.">
        <title>Genome sequencing provides insights into the evolution of gene families encoding plant cell wall-degrading enzymes in longhorned beetles.</title>
        <authorList>
            <person name="Shin N.R."/>
            <person name="Okamura Y."/>
            <person name="Kirsch R."/>
            <person name="Pauchet Y."/>
        </authorList>
    </citation>
    <scope>NUCLEOTIDE SEQUENCE [LARGE SCALE GENOMIC DNA]</scope>
    <source>
        <strain evidence="1">EAD_L_NR</strain>
    </source>
</reference>
<dbReference type="Proteomes" id="UP001159042">
    <property type="component" value="Unassembled WGS sequence"/>
</dbReference>
<evidence type="ECO:0000313" key="1">
    <source>
        <dbReference type="EMBL" id="KAJ8914874.1"/>
    </source>
</evidence>
<dbReference type="EMBL" id="JANEYG010000062">
    <property type="protein sequence ID" value="KAJ8914874.1"/>
    <property type="molecule type" value="Genomic_DNA"/>
</dbReference>
<evidence type="ECO:0000313" key="2">
    <source>
        <dbReference type="Proteomes" id="UP001159042"/>
    </source>
</evidence>
<accession>A0AAV8VL83</accession>
<protein>
    <submittedName>
        <fullName evidence="1">Uncharacterized protein</fullName>
    </submittedName>
</protein>
<proteinExistence type="predicted"/>
<dbReference type="AlphaFoldDB" id="A0AAV8VL83"/>
<keyword evidence="2" id="KW-1185">Reference proteome</keyword>
<name>A0AAV8VL83_9CUCU</name>
<gene>
    <name evidence="1" type="ORF">NQ315_014887</name>
</gene>
<sequence length="72" mass="8586">MSYKIVEFENAEVVVILESWLTPNRKQAYWPPPTDCLSYTRMLRKCQDADDTWETYPIARIFYETDTAEEDT</sequence>
<comment type="caution">
    <text evidence="1">The sequence shown here is derived from an EMBL/GenBank/DDBJ whole genome shotgun (WGS) entry which is preliminary data.</text>
</comment>
<organism evidence="1 2">
    <name type="scientific">Exocentrus adspersus</name>
    <dbReference type="NCBI Taxonomy" id="1586481"/>
    <lineage>
        <taxon>Eukaryota</taxon>
        <taxon>Metazoa</taxon>
        <taxon>Ecdysozoa</taxon>
        <taxon>Arthropoda</taxon>
        <taxon>Hexapoda</taxon>
        <taxon>Insecta</taxon>
        <taxon>Pterygota</taxon>
        <taxon>Neoptera</taxon>
        <taxon>Endopterygota</taxon>
        <taxon>Coleoptera</taxon>
        <taxon>Polyphaga</taxon>
        <taxon>Cucujiformia</taxon>
        <taxon>Chrysomeloidea</taxon>
        <taxon>Cerambycidae</taxon>
        <taxon>Lamiinae</taxon>
        <taxon>Acanthocinini</taxon>
        <taxon>Exocentrus</taxon>
    </lineage>
</organism>